<evidence type="ECO:0000313" key="4">
    <source>
        <dbReference type="Proteomes" id="UP000631576"/>
    </source>
</evidence>
<comment type="caution">
    <text evidence="3">The sequence shown here is derived from an EMBL/GenBank/DDBJ whole genome shotgun (WGS) entry which is preliminary data.</text>
</comment>
<dbReference type="PANTHER" id="PTHR35568">
    <property type="entry name" value="TRANSCRIPTIONAL REGULATOR DAUR"/>
    <property type="match status" value="1"/>
</dbReference>
<sequence length="223" mass="24370">MGKRLDLLKQISHGLAVHFGSNCEIVIHDLTKREIEHSIVCVENGSISGRQVGDGPSRIVLETLKRDPSKIHDRLSYLTKTESGQILKSSTMYVRGDDNNIEYIFALNYDITSLLTVENALHSLITTESELELEGGDGTSDGGLAQPQKITHNVNELLDSLIEQALALVGKPVAAMNKDDKVKVVQFLNNAGAFLITKSGDKVASLLGISKFTLYNYMDAANK</sequence>
<evidence type="ECO:0000259" key="1">
    <source>
        <dbReference type="Pfam" id="PF08348"/>
    </source>
</evidence>
<accession>A0ABR7G630</accession>
<reference evidence="3 4" key="1">
    <citation type="submission" date="2020-08" db="EMBL/GenBank/DDBJ databases">
        <title>Genome public.</title>
        <authorList>
            <person name="Liu C."/>
            <person name="Sun Q."/>
        </authorList>
    </citation>
    <scope>NUCLEOTIDE SEQUENCE [LARGE SCALE GENOMIC DNA]</scope>
    <source>
        <strain evidence="3 4">NSJ-13</strain>
    </source>
</reference>
<evidence type="ECO:0000313" key="3">
    <source>
        <dbReference type="EMBL" id="MBC5682890.1"/>
    </source>
</evidence>
<dbReference type="Proteomes" id="UP000631576">
    <property type="component" value="Unassembled WGS sequence"/>
</dbReference>
<feature type="domain" description="YheO-like" evidence="1">
    <location>
        <begin position="5"/>
        <end position="119"/>
    </location>
</feature>
<dbReference type="Pfam" id="PF08348">
    <property type="entry name" value="PAS_6"/>
    <property type="match status" value="1"/>
</dbReference>
<keyword evidence="4" id="KW-1185">Reference proteome</keyword>
<feature type="domain" description="Transcriptional regulator DauR-like HTH" evidence="2">
    <location>
        <begin position="157"/>
        <end position="218"/>
    </location>
</feature>
<evidence type="ECO:0000259" key="2">
    <source>
        <dbReference type="Pfam" id="PF13309"/>
    </source>
</evidence>
<dbReference type="InterPro" id="IPR039446">
    <property type="entry name" value="DauR-like"/>
</dbReference>
<dbReference type="InterPro" id="IPR039445">
    <property type="entry name" value="DauR-like_HTH"/>
</dbReference>
<dbReference type="EMBL" id="JACOPE010000001">
    <property type="protein sequence ID" value="MBC5682890.1"/>
    <property type="molecule type" value="Genomic_DNA"/>
</dbReference>
<organism evidence="3 4">
    <name type="scientific">Ruminococcus hominis</name>
    <dbReference type="NCBI Taxonomy" id="2763065"/>
    <lineage>
        <taxon>Bacteria</taxon>
        <taxon>Bacillati</taxon>
        <taxon>Bacillota</taxon>
        <taxon>Clostridia</taxon>
        <taxon>Eubacteriales</taxon>
        <taxon>Oscillospiraceae</taxon>
        <taxon>Ruminococcus</taxon>
    </lineage>
</organism>
<dbReference type="PANTHER" id="PTHR35568:SF1">
    <property type="entry name" value="TRANSCRIPTIONAL REGULATOR DAUR"/>
    <property type="match status" value="1"/>
</dbReference>
<dbReference type="RefSeq" id="WP_186864697.1">
    <property type="nucleotide sequence ID" value="NZ_JACOPE010000001.1"/>
</dbReference>
<gene>
    <name evidence="3" type="ORF">H8S40_04800</name>
</gene>
<name>A0ABR7G630_9FIRM</name>
<dbReference type="Pfam" id="PF13309">
    <property type="entry name" value="HTH_22"/>
    <property type="match status" value="1"/>
</dbReference>
<dbReference type="InterPro" id="IPR013559">
    <property type="entry name" value="YheO"/>
</dbReference>
<proteinExistence type="predicted"/>
<protein>
    <submittedName>
        <fullName evidence="3">Transcriptional regulator</fullName>
    </submittedName>
</protein>